<evidence type="ECO:0000256" key="1">
    <source>
        <dbReference type="SAM" id="SignalP"/>
    </source>
</evidence>
<evidence type="ECO:0000313" key="3">
    <source>
        <dbReference type="Proteomes" id="UP000663760"/>
    </source>
</evidence>
<dbReference type="AlphaFoldDB" id="A0A7I8LL92"/>
<feature type="signal peptide" evidence="1">
    <location>
        <begin position="1"/>
        <end position="17"/>
    </location>
</feature>
<feature type="chain" id="PRO_5029511019" evidence="1">
    <location>
        <begin position="18"/>
        <end position="57"/>
    </location>
</feature>
<accession>A0A7I8LL92</accession>
<dbReference type="InterPro" id="IPR027854">
    <property type="entry name" value="STMP1"/>
</dbReference>
<dbReference type="Proteomes" id="UP000663760">
    <property type="component" value="Chromosome 18"/>
</dbReference>
<keyword evidence="3" id="KW-1185">Reference proteome</keyword>
<dbReference type="PANTHER" id="PTHR33528">
    <property type="entry name" value="OS07G0239500 PROTEIN"/>
    <property type="match status" value="1"/>
</dbReference>
<reference evidence="2" key="1">
    <citation type="submission" date="2020-02" db="EMBL/GenBank/DDBJ databases">
        <authorList>
            <person name="Scholz U."/>
            <person name="Mascher M."/>
            <person name="Fiebig A."/>
        </authorList>
    </citation>
    <scope>NUCLEOTIDE SEQUENCE</scope>
</reference>
<evidence type="ECO:0000313" key="2">
    <source>
        <dbReference type="EMBL" id="CAA7410817.1"/>
    </source>
</evidence>
<dbReference type="OrthoDB" id="2012160at2759"/>
<protein>
    <submittedName>
        <fullName evidence="2">Uncharacterized protein</fullName>
    </submittedName>
</protein>
<name>A0A7I8LL92_SPIIN</name>
<sequence>MGLIRSCFSFLVGTTFGIYVSQNYDVPNIKKLVDFGVAVAKHYEESYRKGKRGDDDN</sequence>
<proteinExistence type="predicted"/>
<organism evidence="2 3">
    <name type="scientific">Spirodela intermedia</name>
    <name type="common">Intermediate duckweed</name>
    <dbReference type="NCBI Taxonomy" id="51605"/>
    <lineage>
        <taxon>Eukaryota</taxon>
        <taxon>Viridiplantae</taxon>
        <taxon>Streptophyta</taxon>
        <taxon>Embryophyta</taxon>
        <taxon>Tracheophyta</taxon>
        <taxon>Spermatophyta</taxon>
        <taxon>Magnoliopsida</taxon>
        <taxon>Liliopsida</taxon>
        <taxon>Araceae</taxon>
        <taxon>Lemnoideae</taxon>
        <taxon>Spirodela</taxon>
    </lineage>
</organism>
<keyword evidence="1" id="KW-0732">Signal</keyword>
<dbReference type="PANTHER" id="PTHR33528:SF14">
    <property type="entry name" value="SOLUTE CARRIER FAMILY 35 MEMBER A4"/>
    <property type="match status" value="1"/>
</dbReference>
<gene>
    <name evidence="2" type="ORF">SI8410_18021495</name>
</gene>
<dbReference type="EMBL" id="LR746281">
    <property type="protein sequence ID" value="CAA7410817.1"/>
    <property type="molecule type" value="Genomic_DNA"/>
</dbReference>
<dbReference type="Pfam" id="PF15054">
    <property type="entry name" value="DUF4535"/>
    <property type="match status" value="1"/>
</dbReference>